<protein>
    <submittedName>
        <fullName evidence="1">Uncharacterized protein</fullName>
    </submittedName>
</protein>
<evidence type="ECO:0000313" key="1">
    <source>
        <dbReference type="EMBL" id="TGZ48995.1"/>
    </source>
</evidence>
<accession>A0A4S2KHK9</accession>
<dbReference type="EMBL" id="QBLH01002272">
    <property type="protein sequence ID" value="TGZ48995.1"/>
    <property type="molecule type" value="Genomic_DNA"/>
</dbReference>
<organism evidence="1 2">
    <name type="scientific">Temnothorax longispinosus</name>
    <dbReference type="NCBI Taxonomy" id="300112"/>
    <lineage>
        <taxon>Eukaryota</taxon>
        <taxon>Metazoa</taxon>
        <taxon>Ecdysozoa</taxon>
        <taxon>Arthropoda</taxon>
        <taxon>Hexapoda</taxon>
        <taxon>Insecta</taxon>
        <taxon>Pterygota</taxon>
        <taxon>Neoptera</taxon>
        <taxon>Endopterygota</taxon>
        <taxon>Hymenoptera</taxon>
        <taxon>Apocrita</taxon>
        <taxon>Aculeata</taxon>
        <taxon>Formicoidea</taxon>
        <taxon>Formicidae</taxon>
        <taxon>Myrmicinae</taxon>
        <taxon>Temnothorax</taxon>
    </lineage>
</organism>
<proteinExistence type="predicted"/>
<comment type="caution">
    <text evidence="1">The sequence shown here is derived from an EMBL/GenBank/DDBJ whole genome shotgun (WGS) entry which is preliminary data.</text>
</comment>
<reference evidence="1 2" key="1">
    <citation type="journal article" date="2019" name="Philos. Trans. R. Soc. Lond., B, Biol. Sci.">
        <title>Ant behaviour and brain gene expression of defending hosts depend on the ecological success of the intruding social parasite.</title>
        <authorList>
            <person name="Kaur R."/>
            <person name="Stoldt M."/>
            <person name="Jongepier E."/>
            <person name="Feldmeyer B."/>
            <person name="Menzel F."/>
            <person name="Bornberg-Bauer E."/>
            <person name="Foitzik S."/>
        </authorList>
    </citation>
    <scope>NUCLEOTIDE SEQUENCE [LARGE SCALE GENOMIC DNA]</scope>
    <source>
        <tissue evidence="1">Whole body</tissue>
    </source>
</reference>
<dbReference type="Proteomes" id="UP000310200">
    <property type="component" value="Unassembled WGS sequence"/>
</dbReference>
<keyword evidence="2" id="KW-1185">Reference proteome</keyword>
<dbReference type="AlphaFoldDB" id="A0A4S2KHK9"/>
<evidence type="ECO:0000313" key="2">
    <source>
        <dbReference type="Proteomes" id="UP000310200"/>
    </source>
</evidence>
<gene>
    <name evidence="1" type="ORF">DBV15_06667</name>
</gene>
<name>A0A4S2KHK9_9HYME</name>
<sequence>MSYAELAVSVPSGADSAIAPVRRFLWIEFVDSLPCRVVEARCLRREFRLDARDDNHIGLYEAQDLKTLDIQTIPECSRPLARDTLLCVLATSQPFAAYLLLPTNNGRGMYTNGYSQNHKYVL</sequence>